<organism evidence="2">
    <name type="scientific">Trichuris suis</name>
    <name type="common">pig whipworm</name>
    <dbReference type="NCBI Taxonomy" id="68888"/>
    <lineage>
        <taxon>Eukaryota</taxon>
        <taxon>Metazoa</taxon>
        <taxon>Ecdysozoa</taxon>
        <taxon>Nematoda</taxon>
        <taxon>Enoplea</taxon>
        <taxon>Dorylaimia</taxon>
        <taxon>Trichinellida</taxon>
        <taxon>Trichuridae</taxon>
        <taxon>Trichuris</taxon>
    </lineage>
</organism>
<protein>
    <recommendedName>
        <fullName evidence="1">BPTI/Kunitz inhibitor domain-containing protein</fullName>
    </recommendedName>
</protein>
<reference evidence="2" key="1">
    <citation type="journal article" date="2014" name="Nat. Genet.">
        <title>Genome and transcriptome of the porcine whipworm Trichuris suis.</title>
        <authorList>
            <person name="Jex A.R."/>
            <person name="Nejsum P."/>
            <person name="Schwarz E.M."/>
            <person name="Hu L."/>
            <person name="Young N.D."/>
            <person name="Hall R.S."/>
            <person name="Korhonen P.K."/>
            <person name="Liao S."/>
            <person name="Thamsborg S."/>
            <person name="Xia J."/>
            <person name="Xu P."/>
            <person name="Wang S."/>
            <person name="Scheerlinck J.P."/>
            <person name="Hofmann A."/>
            <person name="Sternberg P.W."/>
            <person name="Wang J."/>
            <person name="Gasser R.B."/>
        </authorList>
    </citation>
    <scope>NUCLEOTIDE SEQUENCE [LARGE SCALE GENOMIC DNA]</scope>
    <source>
        <strain evidence="2">DCEP-RM93F</strain>
    </source>
</reference>
<proteinExistence type="predicted"/>
<dbReference type="Gene3D" id="4.10.410.10">
    <property type="entry name" value="Pancreatic trypsin inhibitor Kunitz domain"/>
    <property type="match status" value="1"/>
</dbReference>
<dbReference type="PROSITE" id="PS50279">
    <property type="entry name" value="BPTI_KUNITZ_2"/>
    <property type="match status" value="1"/>
</dbReference>
<sequence>MPFDYGGCKGNRNNFNTMEECMAKCGKGSHSKNDDDDDRPIADCHVTGCPPCHECLPSKLECPEGKSCPQYSCKNRCGPCEHCSDDYVCVAQTPRWCKYFKPCEARTCPKHPEAECVRLECDCFNTLYRLPNGTMLPWADCRRV</sequence>
<dbReference type="InterPro" id="IPR002223">
    <property type="entry name" value="Kunitz_BPTI"/>
</dbReference>
<feature type="domain" description="BPTI/Kunitz inhibitor" evidence="1">
    <location>
        <begin position="1"/>
        <end position="25"/>
    </location>
</feature>
<dbReference type="InterPro" id="IPR020901">
    <property type="entry name" value="Prtase_inh_Kunz-CS"/>
</dbReference>
<dbReference type="EMBL" id="KL367527">
    <property type="protein sequence ID" value="KFD66142.1"/>
    <property type="molecule type" value="Genomic_DNA"/>
</dbReference>
<dbReference type="GO" id="GO:0004867">
    <property type="term" value="F:serine-type endopeptidase inhibitor activity"/>
    <property type="evidence" value="ECO:0007669"/>
    <property type="project" value="InterPro"/>
</dbReference>
<name>A0A085N9J6_9BILA</name>
<dbReference type="SUPFAM" id="SSF57362">
    <property type="entry name" value="BPTI-like"/>
    <property type="match status" value="1"/>
</dbReference>
<dbReference type="AlphaFoldDB" id="A0A085N9J6"/>
<dbReference type="Pfam" id="PF00014">
    <property type="entry name" value="Kunitz_BPTI"/>
    <property type="match status" value="1"/>
</dbReference>
<evidence type="ECO:0000313" key="2">
    <source>
        <dbReference type="EMBL" id="KFD66142.1"/>
    </source>
</evidence>
<accession>A0A085N9J6</accession>
<gene>
    <name evidence="2" type="ORF">M514_21656</name>
</gene>
<evidence type="ECO:0000259" key="1">
    <source>
        <dbReference type="PROSITE" id="PS50279"/>
    </source>
</evidence>
<dbReference type="InterPro" id="IPR036880">
    <property type="entry name" value="Kunitz_BPTI_sf"/>
</dbReference>
<dbReference type="CDD" id="cd00109">
    <property type="entry name" value="Kunitz-type"/>
    <property type="match status" value="1"/>
</dbReference>
<dbReference type="Proteomes" id="UP000030758">
    <property type="component" value="Unassembled WGS sequence"/>
</dbReference>
<dbReference type="PROSITE" id="PS00280">
    <property type="entry name" value="BPTI_KUNITZ_1"/>
    <property type="match status" value="1"/>
</dbReference>